<dbReference type="InterPro" id="IPR002938">
    <property type="entry name" value="FAD-bd"/>
</dbReference>
<dbReference type="InterPro" id="IPR050407">
    <property type="entry name" value="Geranylgeranyl_reductase"/>
</dbReference>
<keyword evidence="3" id="KW-1185">Reference proteome</keyword>
<evidence type="ECO:0000259" key="1">
    <source>
        <dbReference type="Pfam" id="PF01494"/>
    </source>
</evidence>
<proteinExistence type="predicted"/>
<keyword evidence="2" id="KW-0560">Oxidoreductase</keyword>
<dbReference type="InterPro" id="IPR036188">
    <property type="entry name" value="FAD/NAD-bd_sf"/>
</dbReference>
<organism evidence="2 3">
    <name type="scientific">Posidoniimonas polymericola</name>
    <dbReference type="NCBI Taxonomy" id="2528002"/>
    <lineage>
        <taxon>Bacteria</taxon>
        <taxon>Pseudomonadati</taxon>
        <taxon>Planctomycetota</taxon>
        <taxon>Planctomycetia</taxon>
        <taxon>Pirellulales</taxon>
        <taxon>Lacipirellulaceae</taxon>
        <taxon>Posidoniimonas</taxon>
    </lineage>
</organism>
<protein>
    <submittedName>
        <fullName evidence="2">Putative oxidoreductase</fullName>
        <ecNumber evidence="2">1.-.-.-</ecNumber>
    </submittedName>
</protein>
<dbReference type="PRINTS" id="PR00420">
    <property type="entry name" value="RNGMNOXGNASE"/>
</dbReference>
<name>A0A5C5YM02_9BACT</name>
<feature type="domain" description="FAD-binding" evidence="1">
    <location>
        <begin position="11"/>
        <end position="323"/>
    </location>
</feature>
<dbReference type="Gene3D" id="3.50.50.60">
    <property type="entry name" value="FAD/NAD(P)-binding domain"/>
    <property type="match status" value="1"/>
</dbReference>
<dbReference type="Pfam" id="PF01494">
    <property type="entry name" value="FAD_binding_3"/>
    <property type="match status" value="1"/>
</dbReference>
<evidence type="ECO:0000313" key="2">
    <source>
        <dbReference type="EMBL" id="TWT76003.1"/>
    </source>
</evidence>
<dbReference type="OrthoDB" id="9806565at2"/>
<dbReference type="GO" id="GO:0016491">
    <property type="term" value="F:oxidoreductase activity"/>
    <property type="evidence" value="ECO:0007669"/>
    <property type="project" value="UniProtKB-KW"/>
</dbReference>
<evidence type="ECO:0000313" key="3">
    <source>
        <dbReference type="Proteomes" id="UP000318478"/>
    </source>
</evidence>
<dbReference type="SUPFAM" id="SSF51905">
    <property type="entry name" value="FAD/NAD(P)-binding domain"/>
    <property type="match status" value="1"/>
</dbReference>
<dbReference type="AlphaFoldDB" id="A0A5C5YM02"/>
<dbReference type="PANTHER" id="PTHR42685">
    <property type="entry name" value="GERANYLGERANYL DIPHOSPHATE REDUCTASE"/>
    <property type="match status" value="1"/>
</dbReference>
<reference evidence="2 3" key="1">
    <citation type="submission" date="2019-02" db="EMBL/GenBank/DDBJ databases">
        <title>Deep-cultivation of Planctomycetes and their phenomic and genomic characterization uncovers novel biology.</title>
        <authorList>
            <person name="Wiegand S."/>
            <person name="Jogler M."/>
            <person name="Boedeker C."/>
            <person name="Pinto D."/>
            <person name="Vollmers J."/>
            <person name="Rivas-Marin E."/>
            <person name="Kohn T."/>
            <person name="Peeters S.H."/>
            <person name="Heuer A."/>
            <person name="Rast P."/>
            <person name="Oberbeckmann S."/>
            <person name="Bunk B."/>
            <person name="Jeske O."/>
            <person name="Meyerdierks A."/>
            <person name="Storesund J.E."/>
            <person name="Kallscheuer N."/>
            <person name="Luecker S."/>
            <person name="Lage O.M."/>
            <person name="Pohl T."/>
            <person name="Merkel B.J."/>
            <person name="Hornburger P."/>
            <person name="Mueller R.-W."/>
            <person name="Bruemmer F."/>
            <person name="Labrenz M."/>
            <person name="Spormann A.M."/>
            <person name="Op Den Camp H."/>
            <person name="Overmann J."/>
            <person name="Amann R."/>
            <person name="Jetten M.S.M."/>
            <person name="Mascher T."/>
            <person name="Medema M.H."/>
            <person name="Devos D.P."/>
            <person name="Kaster A.-K."/>
            <person name="Ovreas L."/>
            <person name="Rohde M."/>
            <person name="Galperin M.Y."/>
            <person name="Jogler C."/>
        </authorList>
    </citation>
    <scope>NUCLEOTIDE SEQUENCE [LARGE SCALE GENOMIC DNA]</scope>
    <source>
        <strain evidence="2 3">Pla123a</strain>
    </source>
</reference>
<dbReference type="RefSeq" id="WP_146587885.1">
    <property type="nucleotide sequence ID" value="NZ_SJPO01000006.1"/>
</dbReference>
<gene>
    <name evidence="2" type="ORF">Pla123a_27890</name>
</gene>
<dbReference type="EMBL" id="SJPO01000006">
    <property type="protein sequence ID" value="TWT76003.1"/>
    <property type="molecule type" value="Genomic_DNA"/>
</dbReference>
<dbReference type="PANTHER" id="PTHR42685:SF22">
    <property type="entry name" value="CONDITIONED MEDIUM FACTOR RECEPTOR 1"/>
    <property type="match status" value="1"/>
</dbReference>
<dbReference type="GO" id="GO:0071949">
    <property type="term" value="F:FAD binding"/>
    <property type="evidence" value="ECO:0007669"/>
    <property type="project" value="InterPro"/>
</dbReference>
<sequence>MSEGHAAEIWDAVVIGAGLAGAATSYQLARWGKRVLLVEAKEFPRGKVCGGCLNERAIDAFRQIGLGDLLESAGARPYDQMRLHAHGRSVQLPIPAGLAATRETVDQLLVERAVGAGVTFQHGVRARVAAAAQDDYREVRLGGPRAENPETVRARVVIACDGLGRPSLAELPGLMPAVSSNSRLGLGAIVPAGSLKSLDPAAALQMVVGRSGYVGFSLCEAGRVSIAAAVDRGAIATGNGPADTLRAVLREARVADEPALEEAAWRGTKPLSQRVGRVADHRLLLVGDAAGYVEPFTGEGMAAALEGSVLAADLLAQSGNDWRPRMAESWQTTYTASVRTRQRACSRLAWLLRRPRMTHLTLRLLEYWPALGAHTAKRISSTSSHRKDYAAWAPR</sequence>
<accession>A0A5C5YM02</accession>
<dbReference type="Proteomes" id="UP000318478">
    <property type="component" value="Unassembled WGS sequence"/>
</dbReference>
<dbReference type="EC" id="1.-.-.-" evidence="2"/>
<comment type="caution">
    <text evidence="2">The sequence shown here is derived from an EMBL/GenBank/DDBJ whole genome shotgun (WGS) entry which is preliminary data.</text>
</comment>